<dbReference type="PANTHER" id="PTHR24559">
    <property type="entry name" value="TRANSPOSON TY3-I GAG-POL POLYPROTEIN"/>
    <property type="match status" value="1"/>
</dbReference>
<feature type="domain" description="Retrovirus-related Pol polyprotein from transposon TNT 1-94-like beta-barrel" evidence="5">
    <location>
        <begin position="684"/>
        <end position="737"/>
    </location>
</feature>
<keyword evidence="1" id="KW-0378">Hydrolase</keyword>
<dbReference type="Gene3D" id="3.30.70.270">
    <property type="match status" value="1"/>
</dbReference>
<dbReference type="GO" id="GO:0004190">
    <property type="term" value="F:aspartic-type endopeptidase activity"/>
    <property type="evidence" value="ECO:0007669"/>
    <property type="project" value="UniProtKB-KW"/>
</dbReference>
<feature type="region of interest" description="Disordered" evidence="2">
    <location>
        <begin position="271"/>
        <end position="290"/>
    </location>
</feature>
<name>A0A6L2LMA3_TANCI</name>
<sequence length="1278" mass="145487">MTVIKNDENELVPTRLVTCWRVCIDYRKLNEATRKDHFTLPFMDQMLERLAGNEYYCFLDGFSRYFQIPLDPKDQEKTTFTCPYGTFSYKRMPFGLCNAPGTFQRNGSQSTEPVNDNSLIFTTISNLLFDNDKINSDEINSHVKFNSDESTSNHDTVKCDYLDEFYRPFIPIHILEEKRIRREHADYINRMEMLFTINPRPHNSTNVNTNVESFSSFPIPIQESNPHQEEIDVVYVTNDVLPPSDNDSDEEVDAVGDLRVDNFIENSEYEYSESEDSDFDNPPLSLPPPEPPDKEFDFEIDFQKEISVVRSVIVKFECINARVMFDVFNDKNDVLSYFMFVIFAKEFSLLSAESEDTIFDPGFFPQWMKLSYVGYLVGKGVLHPDGFTSTFFKKAWGTVIKDVCKAIKKFLTNRKLLGEVNAIVSSLVPKIPTPDKVTDYRPIAYDLIVMCHGDKRYVEVIKAALDEFSNSSGLLLNPNKSTVFFGSLWNTKKEEILSVIPCSVGALPVLEACSELFSLHFSTQNLDVDINDEDKALLLVISLPASYKHFKEIMLYGNQETLSFDDVKSALSSKQKDDDDVEPESGKGLVARGRSSDRGKSSNKNKKHRSQYCGKYSNKSCKYCKKLGHIVSDCYKLKNKLEREGKGNNEKKPKKDEEVAIAKGDSNGDVYLDIDTEKSRDELIVDSGCTFHMIPHWSWFTTYESFNGGNVYMGNHSICSIIGKGNIQVKMHDGVSHENIQGSFGVDEGHSIRQASMIPRFVIIAWVTWVRKKRVSFSPGIHRIKDALDYIHSDLWGPSPITSRGGNSVDYSNLRVFGCPVYVHVNEGKLVPRAVKCIFLGYGSGVKGYRVWCLDPKYRKIIHSRDVTFNEDVIINSGKDFVPPHNVDNNHTEGKVKFEFDVENSTHTQSPFNDEHIETQDDGNMLTSPQSQPQTEYLLARDHERRQVNRPQRLENYQCYLVSYAFAVAAHIKNCEPTNYLEAISSPECDKWVVAMEDEVESLHKNEMWELMKLPKEKHVISCKWLFKVKDGIPGVESNRYKARFRDGTTRHGSFLYLVLYVDDMLIVAPNKDQIRELKNKLSNEFDMKDLGAAKGILGMEIQRDQKMGKLTLSPTDYISKVLKKFNISSCKPVPTPLAPHFKLSSHECLKSKEDKEDMSRVPYLSAVGSLMYVMVCTRTNLAHAVSVVSRYMHNPSKMHWEAVKCILRYLKGTSNIGLSFEKGRASPNGVVGYVDSDYVGDTDARKSLSSYIYSHCSSAISWYSSLQAITAVSTIEA</sequence>
<proteinExistence type="predicted"/>
<feature type="region of interest" description="Disordered" evidence="2">
    <location>
        <begin position="573"/>
        <end position="611"/>
    </location>
</feature>
<dbReference type="Pfam" id="PF00078">
    <property type="entry name" value="RVT_1"/>
    <property type="match status" value="1"/>
</dbReference>
<evidence type="ECO:0000256" key="2">
    <source>
        <dbReference type="SAM" id="MobiDB-lite"/>
    </source>
</evidence>
<feature type="domain" description="Reverse transcriptase Ty1/copia-type" evidence="4">
    <location>
        <begin position="1056"/>
        <end position="1138"/>
    </location>
</feature>
<dbReference type="PANTHER" id="PTHR24559:SF444">
    <property type="entry name" value="REVERSE TRANSCRIPTASE DOMAIN-CONTAINING PROTEIN"/>
    <property type="match status" value="1"/>
</dbReference>
<keyword evidence="1" id="KW-0064">Aspartyl protease</keyword>
<dbReference type="InterPro" id="IPR043128">
    <property type="entry name" value="Rev_trsase/Diguanyl_cyclase"/>
</dbReference>
<evidence type="ECO:0000259" key="5">
    <source>
        <dbReference type="Pfam" id="PF22936"/>
    </source>
</evidence>
<feature type="region of interest" description="Disordered" evidence="2">
    <location>
        <begin position="909"/>
        <end position="931"/>
    </location>
</feature>
<evidence type="ECO:0000313" key="7">
    <source>
        <dbReference type="EMBL" id="GEU62943.1"/>
    </source>
</evidence>
<evidence type="ECO:0000259" key="4">
    <source>
        <dbReference type="Pfam" id="PF07727"/>
    </source>
</evidence>
<comment type="caution">
    <text evidence="7">The sequence shown here is derived from an EMBL/GenBank/DDBJ whole genome shotgun (WGS) entry which is preliminary data.</text>
</comment>
<evidence type="ECO:0000259" key="6">
    <source>
        <dbReference type="Pfam" id="PF25597"/>
    </source>
</evidence>
<feature type="domain" description="Reverse transcriptase" evidence="3">
    <location>
        <begin position="19"/>
        <end position="114"/>
    </location>
</feature>
<dbReference type="Gene3D" id="3.10.10.10">
    <property type="entry name" value="HIV Type 1 Reverse Transcriptase, subunit A, domain 1"/>
    <property type="match status" value="1"/>
</dbReference>
<dbReference type="Pfam" id="PF07727">
    <property type="entry name" value="RVT_2"/>
    <property type="match status" value="1"/>
</dbReference>
<keyword evidence="1" id="KW-0645">Protease</keyword>
<protein>
    <submittedName>
        <fullName evidence="7">Retrovirus-related Pol polyprotein from transposon TNT 1-94</fullName>
    </submittedName>
</protein>
<dbReference type="AlphaFoldDB" id="A0A6L2LMA3"/>
<evidence type="ECO:0000259" key="3">
    <source>
        <dbReference type="Pfam" id="PF00078"/>
    </source>
</evidence>
<gene>
    <name evidence="7" type="ORF">Tci_034921</name>
</gene>
<evidence type="ECO:0000256" key="1">
    <source>
        <dbReference type="ARBA" id="ARBA00022750"/>
    </source>
</evidence>
<dbReference type="InterPro" id="IPR043502">
    <property type="entry name" value="DNA/RNA_pol_sf"/>
</dbReference>
<organism evidence="7">
    <name type="scientific">Tanacetum cinerariifolium</name>
    <name type="common">Dalmatian daisy</name>
    <name type="synonym">Chrysanthemum cinerariifolium</name>
    <dbReference type="NCBI Taxonomy" id="118510"/>
    <lineage>
        <taxon>Eukaryota</taxon>
        <taxon>Viridiplantae</taxon>
        <taxon>Streptophyta</taxon>
        <taxon>Embryophyta</taxon>
        <taxon>Tracheophyta</taxon>
        <taxon>Spermatophyta</taxon>
        <taxon>Magnoliopsida</taxon>
        <taxon>eudicotyledons</taxon>
        <taxon>Gunneridae</taxon>
        <taxon>Pentapetalae</taxon>
        <taxon>asterids</taxon>
        <taxon>campanulids</taxon>
        <taxon>Asterales</taxon>
        <taxon>Asteraceae</taxon>
        <taxon>Asteroideae</taxon>
        <taxon>Anthemideae</taxon>
        <taxon>Anthemidinae</taxon>
        <taxon>Tanacetum</taxon>
    </lineage>
</organism>
<dbReference type="InterPro" id="IPR013103">
    <property type="entry name" value="RVT_2"/>
</dbReference>
<dbReference type="Pfam" id="PF22936">
    <property type="entry name" value="Pol_BBD"/>
    <property type="match status" value="1"/>
</dbReference>
<dbReference type="InterPro" id="IPR000477">
    <property type="entry name" value="RT_dom"/>
</dbReference>
<dbReference type="Pfam" id="PF14223">
    <property type="entry name" value="Retrotran_gag_2"/>
    <property type="match status" value="1"/>
</dbReference>
<dbReference type="InterPro" id="IPR054722">
    <property type="entry name" value="PolX-like_BBD"/>
</dbReference>
<dbReference type="InterPro" id="IPR053134">
    <property type="entry name" value="RNA-dir_DNA_polymerase"/>
</dbReference>
<accession>A0A6L2LMA3</accession>
<dbReference type="CDD" id="cd01647">
    <property type="entry name" value="RT_LTR"/>
    <property type="match status" value="1"/>
</dbReference>
<dbReference type="EMBL" id="BKCJ010004762">
    <property type="protein sequence ID" value="GEU62943.1"/>
    <property type="molecule type" value="Genomic_DNA"/>
</dbReference>
<dbReference type="Pfam" id="PF25597">
    <property type="entry name" value="SH3_retrovirus"/>
    <property type="match status" value="1"/>
</dbReference>
<dbReference type="SUPFAM" id="SSF56672">
    <property type="entry name" value="DNA/RNA polymerases"/>
    <property type="match status" value="1"/>
</dbReference>
<reference evidence="7" key="1">
    <citation type="journal article" date="2019" name="Sci. Rep.">
        <title>Draft genome of Tanacetum cinerariifolium, the natural source of mosquito coil.</title>
        <authorList>
            <person name="Yamashiro T."/>
            <person name="Shiraishi A."/>
            <person name="Satake H."/>
            <person name="Nakayama K."/>
        </authorList>
    </citation>
    <scope>NUCLEOTIDE SEQUENCE</scope>
</reference>
<feature type="domain" description="Retroviral polymerase SH3-like" evidence="6">
    <location>
        <begin position="819"/>
        <end position="875"/>
    </location>
</feature>
<feature type="compositionally biased region" description="Basic residues" evidence="2">
    <location>
        <begin position="601"/>
        <end position="610"/>
    </location>
</feature>
<dbReference type="InterPro" id="IPR057670">
    <property type="entry name" value="SH3_retrovirus"/>
</dbReference>